<gene>
    <name evidence="2" type="ORF">PHY01_11930</name>
</gene>
<proteinExistence type="predicted"/>
<feature type="compositionally biased region" description="Basic and acidic residues" evidence="1">
    <location>
        <begin position="93"/>
        <end position="102"/>
    </location>
</feature>
<feature type="region of interest" description="Disordered" evidence="1">
    <location>
        <begin position="33"/>
        <end position="109"/>
    </location>
</feature>
<name>A0A4Y3WLK5_9PSEU</name>
<sequence>MILTGCSVTGAALPLVGCDVHGSDVVLTAAAHPVRAPPRREPASESTPCPPPPPLPRGPVRVLRPGARTAGSGTDDPAGQGRSAGPVVGHGRTASDRFRGHADGSPALG</sequence>
<dbReference type="EMBL" id="BJNG01000011">
    <property type="protein sequence ID" value="GEC18910.1"/>
    <property type="molecule type" value="Genomic_DNA"/>
</dbReference>
<accession>A0A4Y3WLK5</accession>
<organism evidence="2 3">
    <name type="scientific">Pseudonocardia hydrocarbonoxydans</name>
    <dbReference type="NCBI Taxonomy" id="76726"/>
    <lineage>
        <taxon>Bacteria</taxon>
        <taxon>Bacillati</taxon>
        <taxon>Actinomycetota</taxon>
        <taxon>Actinomycetes</taxon>
        <taxon>Pseudonocardiales</taxon>
        <taxon>Pseudonocardiaceae</taxon>
        <taxon>Pseudonocardia</taxon>
    </lineage>
</organism>
<feature type="compositionally biased region" description="Pro residues" evidence="1">
    <location>
        <begin position="48"/>
        <end position="57"/>
    </location>
</feature>
<evidence type="ECO:0000256" key="1">
    <source>
        <dbReference type="SAM" id="MobiDB-lite"/>
    </source>
</evidence>
<protein>
    <submittedName>
        <fullName evidence="2">Uncharacterized protein</fullName>
    </submittedName>
</protein>
<reference evidence="2 3" key="1">
    <citation type="submission" date="2019-06" db="EMBL/GenBank/DDBJ databases">
        <title>Whole genome shotgun sequence of Pseudonocardia hydrocarbonoxydans NBRC 14498.</title>
        <authorList>
            <person name="Hosoyama A."/>
            <person name="Uohara A."/>
            <person name="Ohji S."/>
            <person name="Ichikawa N."/>
        </authorList>
    </citation>
    <scope>NUCLEOTIDE SEQUENCE [LARGE SCALE GENOMIC DNA]</scope>
    <source>
        <strain evidence="2 3">NBRC 14498</strain>
    </source>
</reference>
<evidence type="ECO:0000313" key="3">
    <source>
        <dbReference type="Proteomes" id="UP000320338"/>
    </source>
</evidence>
<evidence type="ECO:0000313" key="2">
    <source>
        <dbReference type="EMBL" id="GEC18910.1"/>
    </source>
</evidence>
<comment type="caution">
    <text evidence="2">The sequence shown here is derived from an EMBL/GenBank/DDBJ whole genome shotgun (WGS) entry which is preliminary data.</text>
</comment>
<keyword evidence="3" id="KW-1185">Reference proteome</keyword>
<dbReference type="Proteomes" id="UP000320338">
    <property type="component" value="Unassembled WGS sequence"/>
</dbReference>
<dbReference type="AlphaFoldDB" id="A0A4Y3WLK5"/>